<dbReference type="AlphaFoldDB" id="A0A1U7IM42"/>
<reference evidence="1 2" key="1">
    <citation type="submission" date="2016-11" db="EMBL/GenBank/DDBJ databases">
        <title>Draft Genome Sequences of Nine Cyanobacterial Strains from Diverse Habitats.</title>
        <authorList>
            <person name="Zhu T."/>
            <person name="Hou S."/>
            <person name="Lu X."/>
            <person name="Hess W.R."/>
        </authorList>
    </citation>
    <scope>NUCLEOTIDE SEQUENCE [LARGE SCALE GENOMIC DNA]</scope>
    <source>
        <strain evidence="1 2">IAM M-71</strain>
    </source>
</reference>
<comment type="caution">
    <text evidence="1">The sequence shown here is derived from an EMBL/GenBank/DDBJ whole genome shotgun (WGS) entry which is preliminary data.</text>
</comment>
<proteinExistence type="predicted"/>
<gene>
    <name evidence="1" type="ORF">NIES2119_09980</name>
</gene>
<dbReference type="STRING" id="454136.NIES2119_09980"/>
<name>A0A1U7IM42_9CYAN</name>
<sequence>MALYSDQDKITIQNTNNRNIIKQITSANGSNIIDLYTPTMQSSYNNWVSTRRDGYITYLDATIVMPSLQETSIPPIPESALPEEVKKLLYEVSQLTQFRTLHFWIRFEGSPAIEKCSIPIFNRKPFSTISLMPFFCGTNNTLDLGTNGGGAGTVISLSVSPPLAAEDKITIFGTAIERAYWEPLLAPPDVSMINIEYASYQRNITDTESVALAANDKRNNATFVNYSDPPVGANWHDYIIWIKQGNGPGKPLSPRGGSYQITKSNYWSGPVKAISTESTLLAVEEGVEV</sequence>
<evidence type="ECO:0000313" key="2">
    <source>
        <dbReference type="Proteomes" id="UP000185860"/>
    </source>
</evidence>
<accession>A0A1U7IM42</accession>
<evidence type="ECO:0000313" key="1">
    <source>
        <dbReference type="EMBL" id="OKH38356.1"/>
    </source>
</evidence>
<protein>
    <submittedName>
        <fullName evidence="1">Uncharacterized protein</fullName>
    </submittedName>
</protein>
<dbReference type="EMBL" id="MRCE01000008">
    <property type="protein sequence ID" value="OKH38356.1"/>
    <property type="molecule type" value="Genomic_DNA"/>
</dbReference>
<dbReference type="Proteomes" id="UP000185860">
    <property type="component" value="Unassembled WGS sequence"/>
</dbReference>
<organism evidence="1 2">
    <name type="scientific">[Phormidium ambiguum] IAM M-71</name>
    <dbReference type="NCBI Taxonomy" id="454136"/>
    <lineage>
        <taxon>Bacteria</taxon>
        <taxon>Bacillati</taxon>
        <taxon>Cyanobacteriota</taxon>
        <taxon>Cyanophyceae</taxon>
        <taxon>Oscillatoriophycideae</taxon>
        <taxon>Aerosakkonematales</taxon>
        <taxon>Aerosakkonemataceae</taxon>
        <taxon>Floridanema</taxon>
    </lineage>
</organism>